<dbReference type="STRING" id="329726.AM1_3936"/>
<dbReference type="KEGG" id="amr:AM1_3936"/>
<dbReference type="HOGENOM" id="CLU_2730635_0_0_3"/>
<organism evidence="1 2">
    <name type="scientific">Acaryochloris marina (strain MBIC 11017)</name>
    <dbReference type="NCBI Taxonomy" id="329726"/>
    <lineage>
        <taxon>Bacteria</taxon>
        <taxon>Bacillati</taxon>
        <taxon>Cyanobacteriota</taxon>
        <taxon>Cyanophyceae</taxon>
        <taxon>Acaryochloridales</taxon>
        <taxon>Acaryochloridaceae</taxon>
        <taxon>Acaryochloris</taxon>
    </lineage>
</organism>
<dbReference type="Proteomes" id="UP000000268">
    <property type="component" value="Chromosome"/>
</dbReference>
<reference evidence="1 2" key="1">
    <citation type="journal article" date="2008" name="Proc. Natl. Acad. Sci. U.S.A.">
        <title>Niche adaptation and genome expansion in the chlorophyll d-producing cyanobacterium Acaryochloris marina.</title>
        <authorList>
            <person name="Swingley W.D."/>
            <person name="Chen M."/>
            <person name="Cheung P.C."/>
            <person name="Conrad A.L."/>
            <person name="Dejesa L.C."/>
            <person name="Hao J."/>
            <person name="Honchak B.M."/>
            <person name="Karbach L.E."/>
            <person name="Kurdoglu A."/>
            <person name="Lahiri S."/>
            <person name="Mastrian S.D."/>
            <person name="Miyashita H."/>
            <person name="Page L."/>
            <person name="Ramakrishna P."/>
            <person name="Satoh S."/>
            <person name="Sattley W.M."/>
            <person name="Shimada Y."/>
            <person name="Taylor H.L."/>
            <person name="Tomo T."/>
            <person name="Tsuchiya T."/>
            <person name="Wang Z.T."/>
            <person name="Raymond J."/>
            <person name="Mimuro M."/>
            <person name="Blankenship R.E."/>
            <person name="Touchman J.W."/>
        </authorList>
    </citation>
    <scope>NUCLEOTIDE SEQUENCE [LARGE SCALE GENOMIC DNA]</scope>
    <source>
        <strain evidence="2">MBIC 11017</strain>
    </source>
</reference>
<dbReference type="AlphaFoldDB" id="B0C8A0"/>
<keyword evidence="2" id="KW-1185">Reference proteome</keyword>
<gene>
    <name evidence="1" type="ordered locus">AM1_3936</name>
</gene>
<protein>
    <submittedName>
        <fullName evidence="1">Uncharacterized protein</fullName>
    </submittedName>
</protein>
<accession>B0C8A0</accession>
<proteinExistence type="predicted"/>
<dbReference type="EMBL" id="CP000828">
    <property type="protein sequence ID" value="ABW28920.1"/>
    <property type="molecule type" value="Genomic_DNA"/>
</dbReference>
<evidence type="ECO:0000313" key="1">
    <source>
        <dbReference type="EMBL" id="ABW28920.1"/>
    </source>
</evidence>
<evidence type="ECO:0000313" key="2">
    <source>
        <dbReference type="Proteomes" id="UP000000268"/>
    </source>
</evidence>
<name>B0C8A0_ACAM1</name>
<sequence>MGRTIGNSFYRPGGLSGRLVLAPWEITGKNWTGISLTVGIIAQRNQRIFSFEASTQAIWLLLENPLFNNVL</sequence>